<proteinExistence type="inferred from homology"/>
<evidence type="ECO:0000313" key="5">
    <source>
        <dbReference type="EMBL" id="SIO49155.1"/>
    </source>
</evidence>
<dbReference type="InterPro" id="IPR000653">
    <property type="entry name" value="DegT/StrS_aminotransferase"/>
</dbReference>
<evidence type="ECO:0000256" key="4">
    <source>
        <dbReference type="RuleBase" id="RU004508"/>
    </source>
</evidence>
<dbReference type="SUPFAM" id="SSF53383">
    <property type="entry name" value="PLP-dependent transferases"/>
    <property type="match status" value="1"/>
</dbReference>
<dbReference type="PIRSF" id="PIRSF000390">
    <property type="entry name" value="PLP_StrS"/>
    <property type="match status" value="1"/>
</dbReference>
<dbReference type="OrthoDB" id="9810913at2"/>
<dbReference type="AlphaFoldDB" id="A0A1N6JXQ5"/>
<dbReference type="Pfam" id="PF01041">
    <property type="entry name" value="DegT_DnrJ_EryC1"/>
    <property type="match status" value="1"/>
</dbReference>
<feature type="modified residue" description="N6-(pyridoxal phosphate)lysine" evidence="3">
    <location>
        <position position="193"/>
    </location>
</feature>
<dbReference type="GO" id="GO:0000271">
    <property type="term" value="P:polysaccharide biosynthetic process"/>
    <property type="evidence" value="ECO:0007669"/>
    <property type="project" value="TreeGrafter"/>
</dbReference>
<name>A0A1N6JXQ5_9BACT</name>
<evidence type="ECO:0000256" key="3">
    <source>
        <dbReference type="PIRSR" id="PIRSR000390-2"/>
    </source>
</evidence>
<dbReference type="PANTHER" id="PTHR30244:SF34">
    <property type="entry name" value="DTDP-4-AMINO-4,6-DIDEOXYGALACTOSE TRANSAMINASE"/>
    <property type="match status" value="1"/>
</dbReference>
<dbReference type="EMBL" id="FSRA01000002">
    <property type="protein sequence ID" value="SIO49155.1"/>
    <property type="molecule type" value="Genomic_DNA"/>
</dbReference>
<dbReference type="GO" id="GO:0008483">
    <property type="term" value="F:transaminase activity"/>
    <property type="evidence" value="ECO:0007669"/>
    <property type="project" value="TreeGrafter"/>
</dbReference>
<dbReference type="InterPro" id="IPR020026">
    <property type="entry name" value="PseC"/>
</dbReference>
<dbReference type="NCBIfam" id="TIGR03588">
    <property type="entry name" value="PseC"/>
    <property type="match status" value="1"/>
</dbReference>
<keyword evidence="6" id="KW-1185">Reference proteome</keyword>
<protein>
    <submittedName>
        <fullName evidence="5">UDP-4-amino-4,6-dideoxy-N-acetyl-beta-L-altrosamine transaminase</fullName>
    </submittedName>
</protein>
<dbReference type="Gene3D" id="3.90.1150.10">
    <property type="entry name" value="Aspartate Aminotransferase, domain 1"/>
    <property type="match status" value="1"/>
</dbReference>
<keyword evidence="3 4" id="KW-0663">Pyridoxal phosphate</keyword>
<evidence type="ECO:0000313" key="6">
    <source>
        <dbReference type="Proteomes" id="UP000185003"/>
    </source>
</evidence>
<dbReference type="InterPro" id="IPR015421">
    <property type="entry name" value="PyrdxlP-dep_Trfase_major"/>
</dbReference>
<comment type="similarity">
    <text evidence="1 4">Belongs to the DegT/DnrJ/EryC1 family.</text>
</comment>
<organism evidence="5 6">
    <name type="scientific">Chitinophaga niabensis</name>
    <dbReference type="NCBI Taxonomy" id="536979"/>
    <lineage>
        <taxon>Bacteria</taxon>
        <taxon>Pseudomonadati</taxon>
        <taxon>Bacteroidota</taxon>
        <taxon>Chitinophagia</taxon>
        <taxon>Chitinophagales</taxon>
        <taxon>Chitinophagaceae</taxon>
        <taxon>Chitinophaga</taxon>
    </lineage>
</organism>
<dbReference type="GO" id="GO:0030170">
    <property type="term" value="F:pyridoxal phosphate binding"/>
    <property type="evidence" value="ECO:0007669"/>
    <property type="project" value="TreeGrafter"/>
</dbReference>
<dbReference type="CDD" id="cd00616">
    <property type="entry name" value="AHBA_syn"/>
    <property type="match status" value="1"/>
</dbReference>
<dbReference type="STRING" id="536979.SAMN04488055_4665"/>
<accession>A0A1N6JXQ5</accession>
<dbReference type="InterPro" id="IPR015422">
    <property type="entry name" value="PyrdxlP-dep_Trfase_small"/>
</dbReference>
<feature type="active site" description="Proton acceptor" evidence="2">
    <location>
        <position position="193"/>
    </location>
</feature>
<dbReference type="RefSeq" id="WP_074241978.1">
    <property type="nucleotide sequence ID" value="NZ_FSRA01000002.1"/>
</dbReference>
<dbReference type="PANTHER" id="PTHR30244">
    <property type="entry name" value="TRANSAMINASE"/>
    <property type="match status" value="1"/>
</dbReference>
<sequence length="382" mass="42272">MKNIPYGKQDISQEDVDAVITALKADFLTQGPTIAEFEKAFAAYVGAKYAVAVSNGTAALHLCALALDVNETSNVITSPITFAASANCIKYCGGKVTFADIDPVSATLDLQKVKTLLESVPKGTYTGIIPVDFAGYAVDLEAFRKLADEYGLWIIEDACHAPGGFFTDSKGQRQRCGNGQFADLSIFSFHPVKHIACGEGGMITTNNKALYDKLMVLRTHGITKDPARMEENHGGWYYEMQELGYNYRLTDFQAALGISQLNKADKGLARRREIAQYYDKAFKGTKVDASVANYKEGHAYHLYVIKTPDRANLYNKLRENQIFAQVHYIPVHTLPYYKSLGHKKGDYPIAEKYYEGCLSIPMYPGLTDQDLDFVIQTVLANA</sequence>
<dbReference type="Gene3D" id="3.40.640.10">
    <property type="entry name" value="Type I PLP-dependent aspartate aminotransferase-like (Major domain)"/>
    <property type="match status" value="1"/>
</dbReference>
<evidence type="ECO:0000256" key="1">
    <source>
        <dbReference type="ARBA" id="ARBA00037999"/>
    </source>
</evidence>
<dbReference type="Proteomes" id="UP000185003">
    <property type="component" value="Unassembled WGS sequence"/>
</dbReference>
<dbReference type="InterPro" id="IPR015424">
    <property type="entry name" value="PyrdxlP-dep_Trfase"/>
</dbReference>
<reference evidence="6" key="1">
    <citation type="submission" date="2016-11" db="EMBL/GenBank/DDBJ databases">
        <authorList>
            <person name="Varghese N."/>
            <person name="Submissions S."/>
        </authorList>
    </citation>
    <scope>NUCLEOTIDE SEQUENCE [LARGE SCALE GENOMIC DNA]</scope>
    <source>
        <strain evidence="6">DSM 24787</strain>
    </source>
</reference>
<gene>
    <name evidence="5" type="ORF">SAMN04488055_4665</name>
</gene>
<evidence type="ECO:0000256" key="2">
    <source>
        <dbReference type="PIRSR" id="PIRSR000390-1"/>
    </source>
</evidence>